<dbReference type="InterPro" id="IPR027838">
    <property type="entry name" value="DUF4585"/>
</dbReference>
<gene>
    <name evidence="4" type="ORF">CCH79_00016140</name>
</gene>
<reference evidence="4 5" key="1">
    <citation type="journal article" date="2018" name="G3 (Bethesda)">
        <title>A High-Quality Reference Genome for the Invasive Mosquitofish Gambusia affinis Using a Chicago Library.</title>
        <authorList>
            <person name="Hoffberg S.L."/>
            <person name="Troendle N.J."/>
            <person name="Glenn T.C."/>
            <person name="Mahmud O."/>
            <person name="Louha S."/>
            <person name="Chalopin D."/>
            <person name="Bennetzen J.L."/>
            <person name="Mauricio R."/>
        </authorList>
    </citation>
    <scope>NUCLEOTIDE SEQUENCE [LARGE SCALE GENOMIC DNA]</scope>
    <source>
        <strain evidence="4">NE01/NJP1002.9</strain>
        <tissue evidence="4">Muscle</tissue>
    </source>
</reference>
<evidence type="ECO:0000313" key="4">
    <source>
        <dbReference type="EMBL" id="PWA24630.1"/>
    </source>
</evidence>
<evidence type="ECO:0000256" key="2">
    <source>
        <dbReference type="SAM" id="SignalP"/>
    </source>
</evidence>
<accession>A0A315VM48</accession>
<keyword evidence="2" id="KW-0732">Signal</keyword>
<evidence type="ECO:0000313" key="5">
    <source>
        <dbReference type="Proteomes" id="UP000250572"/>
    </source>
</evidence>
<dbReference type="PANTHER" id="PTHR33775">
    <property type="entry name" value="CARDIAC-ENRICHED FHL2-INTERACTING PROTEIN-RELATED"/>
    <property type="match status" value="1"/>
</dbReference>
<feature type="region of interest" description="Disordered" evidence="1">
    <location>
        <begin position="364"/>
        <end position="383"/>
    </location>
</feature>
<dbReference type="InterPro" id="IPR052303">
    <property type="entry name" value="CEFIP"/>
</dbReference>
<feature type="compositionally biased region" description="Basic and acidic residues" evidence="1">
    <location>
        <begin position="518"/>
        <end position="532"/>
    </location>
</feature>
<evidence type="ECO:0000256" key="1">
    <source>
        <dbReference type="SAM" id="MobiDB-lite"/>
    </source>
</evidence>
<dbReference type="PANTHER" id="PTHR33775:SF1">
    <property type="entry name" value="PROLINE-RICH BASIC PROTEIN 1"/>
    <property type="match status" value="1"/>
</dbReference>
<comment type="caution">
    <text evidence="4">The sequence shown here is derived from an EMBL/GenBank/DDBJ whole genome shotgun (WGS) entry which is preliminary data.</text>
</comment>
<name>A0A315VM48_GAMAF</name>
<feature type="region of interest" description="Disordered" evidence="1">
    <location>
        <begin position="504"/>
        <end position="545"/>
    </location>
</feature>
<sequence length="663" mass="72240">MTILLLLVISSVASSEVAHYHHRLIHPSSNSPGPINISSGVTAGDNTNVDKRESVLLTHWRRASKLHVGVDRPVLNPETPESEPAAAGTWTIGCIVIVIFYLDLEPDSAGKTMSVLEGGRGERKDLAAHGCAEADLPPRHSSSPPSLPPCSLVPADKRSEVTWTGESEVEYLDIFSRDDEEEDESSVWSEEDLSLHFSPSVILQSDDEELEPDSGLECMHATMETQIQVKLLELLQNRSDEPDLQSCCFVEVMMKDDPPERGGVPEKHTRPLSFLRQNSMPASLHTHPTASGEAGNYMFYKGRIAGANSGLLLEGSRRCLQKSYSLDESKTKMASSLLMNILSKKMQVEQSSSTANSLKKLEAAPAPHAPPAPPAGQQGEQQGETGAFKAPLHLVRDVKSFHSISKAVSMNPTSCNAIGQEESVSRHPAAEDHQFRPCSTQSQRSTRCEASPFAPIQLLHPCFYRLQSHLRSVPFIHPPLSCMPSHLHPPAPPPLHLLVKPDKNPIKVRDNSSNQTEISRDSDCRSFGRREQVQPPQQPLPVSSQTFTPGQVCKDLVSTAAPGALLSVPASCHLMLDASSHRCFYMDAGPAAQRKLLLDPETGRFVQVFLPAGSALPMLGGNPTVLPVIQFPLMGVPLLYGGPYLPVTMTTPHDDVTMILHQT</sequence>
<dbReference type="Pfam" id="PF15232">
    <property type="entry name" value="DUF4585"/>
    <property type="match status" value="1"/>
</dbReference>
<feature type="region of interest" description="Disordered" evidence="1">
    <location>
        <begin position="133"/>
        <end position="152"/>
    </location>
</feature>
<dbReference type="AlphaFoldDB" id="A0A315VM48"/>
<evidence type="ECO:0000259" key="3">
    <source>
        <dbReference type="Pfam" id="PF15232"/>
    </source>
</evidence>
<feature type="compositionally biased region" description="Low complexity" evidence="1">
    <location>
        <begin position="139"/>
        <end position="152"/>
    </location>
</feature>
<feature type="signal peptide" evidence="2">
    <location>
        <begin position="1"/>
        <end position="15"/>
    </location>
</feature>
<dbReference type="GO" id="GO:0005654">
    <property type="term" value="C:nucleoplasm"/>
    <property type="evidence" value="ECO:0007669"/>
    <property type="project" value="TreeGrafter"/>
</dbReference>
<organism evidence="4 5">
    <name type="scientific">Gambusia affinis</name>
    <name type="common">Western mosquitofish</name>
    <name type="synonym">Heterandria affinis</name>
    <dbReference type="NCBI Taxonomy" id="33528"/>
    <lineage>
        <taxon>Eukaryota</taxon>
        <taxon>Metazoa</taxon>
        <taxon>Chordata</taxon>
        <taxon>Craniata</taxon>
        <taxon>Vertebrata</taxon>
        <taxon>Euteleostomi</taxon>
        <taxon>Actinopterygii</taxon>
        <taxon>Neopterygii</taxon>
        <taxon>Teleostei</taxon>
        <taxon>Neoteleostei</taxon>
        <taxon>Acanthomorphata</taxon>
        <taxon>Ovalentaria</taxon>
        <taxon>Atherinomorphae</taxon>
        <taxon>Cyprinodontiformes</taxon>
        <taxon>Poeciliidae</taxon>
        <taxon>Poeciliinae</taxon>
        <taxon>Gambusia</taxon>
    </lineage>
</organism>
<protein>
    <recommendedName>
        <fullName evidence="3">DUF4585 domain-containing protein</fullName>
    </recommendedName>
</protein>
<feature type="domain" description="DUF4585" evidence="3">
    <location>
        <begin position="574"/>
        <end position="614"/>
    </location>
</feature>
<keyword evidence="5" id="KW-1185">Reference proteome</keyword>
<feature type="chain" id="PRO_5016257205" description="DUF4585 domain-containing protein" evidence="2">
    <location>
        <begin position="16"/>
        <end position="663"/>
    </location>
</feature>
<dbReference type="Proteomes" id="UP000250572">
    <property type="component" value="Unassembled WGS sequence"/>
</dbReference>
<dbReference type="EMBL" id="NHOQ01001398">
    <property type="protein sequence ID" value="PWA24630.1"/>
    <property type="molecule type" value="Genomic_DNA"/>
</dbReference>
<proteinExistence type="predicted"/>